<evidence type="ECO:0000259" key="3">
    <source>
        <dbReference type="Pfam" id="PF23387"/>
    </source>
</evidence>
<dbReference type="PANTHER" id="PTHR24098:SF0">
    <property type="entry name" value="OUTER SEGMENT 5"/>
    <property type="match status" value="1"/>
</dbReference>
<evidence type="ECO:0000256" key="1">
    <source>
        <dbReference type="PROSITE-ProRule" id="PRU00221"/>
    </source>
</evidence>
<dbReference type="Pfam" id="PF23335">
    <property type="entry name" value="Beta-prop_IFT80_2nd"/>
    <property type="match status" value="1"/>
</dbReference>
<feature type="repeat" description="WD" evidence="1">
    <location>
        <begin position="106"/>
        <end position="138"/>
    </location>
</feature>
<dbReference type="InterPro" id="IPR056157">
    <property type="entry name" value="TPR_IFT80_172_dom"/>
</dbReference>
<dbReference type="SMART" id="SM00320">
    <property type="entry name" value="WD40"/>
    <property type="match status" value="4"/>
</dbReference>
<dbReference type="WBParaSite" id="ACAC_0001117701-mRNA-1">
    <property type="protein sequence ID" value="ACAC_0001117701-mRNA-1"/>
    <property type="gene ID" value="ACAC_0001117701"/>
</dbReference>
<dbReference type="Pfam" id="PF00400">
    <property type="entry name" value="WD40"/>
    <property type="match status" value="2"/>
</dbReference>
<keyword evidence="4" id="KW-1185">Reference proteome</keyword>
<evidence type="ECO:0000259" key="2">
    <source>
        <dbReference type="Pfam" id="PF23335"/>
    </source>
</evidence>
<dbReference type="SUPFAM" id="SSF82171">
    <property type="entry name" value="DPP6 N-terminal domain-like"/>
    <property type="match status" value="1"/>
</dbReference>
<dbReference type="PANTHER" id="PTHR24098">
    <property type="entry name" value="OUTER SEGMENT 5"/>
    <property type="match status" value="1"/>
</dbReference>
<evidence type="ECO:0000313" key="5">
    <source>
        <dbReference type="WBParaSite" id="ACAC_0001117701-mRNA-1"/>
    </source>
</evidence>
<sequence>LARYISGPTRVIVKARCVFNHLETILNEVECMAHPSEIDQRRELYFQKRPENGDELNSSSLFSFFLWHITVYFSIAFDSASNNVLFSNGDNCFIKSLKMQTSPLKWKAHDGLVLCCDWCHVSGHIVTGGEDCKFKLWDSFGRSLFISISHDFPISSVSWSADGQCFAVGSHNILRLCDKSGWSHSLEKLSTGSLLSLCWFDDSTQLVVGSGSGQVIHAQIVEKTVACGNLEVTQTRRNILEVHDVNMDTAKERLETRDRVIHASIAYDQVVVITTSQLYVYSSKNWNTPAIVDLREKAISLVLQTNKLFLISDGQTLSIFSYDARTLCEIKVPGNATLSLSNDTVAIRDRGDTSTVRFFDPTSSRPQGDGNIVHEREITELKLCQCGQLGERILAFRDSDAAVLVAKVKTYGVAQRIAKIGSSVEQLHFNDITNMLIGVGDGRIILWPAVEIVFIDRSLLQRSITEKSISGLGKFPTLKGSVILRRSDGSLITSSISPFVSFLLRYTSQSKWDQAIRLCRHLKNDSMWAVLAGLSTAARNLYTAEIAYGVLEEVRRILLVVTTSSEQILHFLPDALLEKGGSVFQAVMLNIIMLQWSRAIDLAIKYNSYLEVVLGYRQKYLEKLGRKETDEKFLRRLGEVKIRIFRLIHACVT</sequence>
<reference evidence="4" key="1">
    <citation type="submission" date="2012-09" db="EMBL/GenBank/DDBJ databases">
        <authorList>
            <person name="Martin A.A."/>
        </authorList>
    </citation>
    <scope>NUCLEOTIDE SEQUENCE</scope>
</reference>
<dbReference type="Proteomes" id="UP000035642">
    <property type="component" value="Unassembled WGS sequence"/>
</dbReference>
<dbReference type="PROSITE" id="PS50082">
    <property type="entry name" value="WD_REPEATS_2"/>
    <property type="match status" value="1"/>
</dbReference>
<dbReference type="GO" id="GO:0060271">
    <property type="term" value="P:cilium assembly"/>
    <property type="evidence" value="ECO:0007669"/>
    <property type="project" value="TreeGrafter"/>
</dbReference>
<dbReference type="InterPro" id="IPR056456">
    <property type="entry name" value="Beta-prop_IFT80_2nd"/>
</dbReference>
<dbReference type="GO" id="GO:0030992">
    <property type="term" value="C:intraciliary transport particle B"/>
    <property type="evidence" value="ECO:0007669"/>
    <property type="project" value="TreeGrafter"/>
</dbReference>
<accession>A0A0K0DIN5</accession>
<dbReference type="AlphaFoldDB" id="A0A0K0DIN5"/>
<keyword evidence="1" id="KW-0853">WD repeat</keyword>
<dbReference type="Gene3D" id="2.130.10.10">
    <property type="entry name" value="YVTN repeat-like/Quinoprotein amine dehydrogenase"/>
    <property type="match status" value="2"/>
</dbReference>
<feature type="domain" description="IFT80/172/WDR35 TPR" evidence="3">
    <location>
        <begin position="576"/>
        <end position="642"/>
    </location>
</feature>
<name>A0A0K0DIN5_ANGCA</name>
<dbReference type="Pfam" id="PF23387">
    <property type="entry name" value="TPR_IFT80_172"/>
    <property type="match status" value="1"/>
</dbReference>
<protein>
    <submittedName>
        <fullName evidence="5">WD_REPEATS_REGION domain-containing protein</fullName>
    </submittedName>
</protein>
<reference evidence="5" key="2">
    <citation type="submission" date="2017-02" db="UniProtKB">
        <authorList>
            <consortium name="WormBaseParasite"/>
        </authorList>
    </citation>
    <scope>IDENTIFICATION</scope>
</reference>
<dbReference type="InterPro" id="IPR015943">
    <property type="entry name" value="WD40/YVTN_repeat-like_dom_sf"/>
</dbReference>
<proteinExistence type="predicted"/>
<organism evidence="4 5">
    <name type="scientific">Angiostrongylus cantonensis</name>
    <name type="common">Rat lungworm</name>
    <dbReference type="NCBI Taxonomy" id="6313"/>
    <lineage>
        <taxon>Eukaryota</taxon>
        <taxon>Metazoa</taxon>
        <taxon>Ecdysozoa</taxon>
        <taxon>Nematoda</taxon>
        <taxon>Chromadorea</taxon>
        <taxon>Rhabditida</taxon>
        <taxon>Rhabditina</taxon>
        <taxon>Rhabditomorpha</taxon>
        <taxon>Strongyloidea</taxon>
        <taxon>Metastrongylidae</taxon>
        <taxon>Angiostrongylus</taxon>
    </lineage>
</organism>
<evidence type="ECO:0000313" key="4">
    <source>
        <dbReference type="Proteomes" id="UP000035642"/>
    </source>
</evidence>
<feature type="domain" description="IFT80 second beta-propeller" evidence="2">
    <location>
        <begin position="222"/>
        <end position="499"/>
    </location>
</feature>
<dbReference type="GO" id="GO:0005929">
    <property type="term" value="C:cilium"/>
    <property type="evidence" value="ECO:0007669"/>
    <property type="project" value="TreeGrafter"/>
</dbReference>
<dbReference type="STRING" id="6313.A0A0K0DIN5"/>
<dbReference type="InterPro" id="IPR001680">
    <property type="entry name" value="WD40_rpt"/>
</dbReference>